<reference evidence="1" key="2">
    <citation type="submission" date="2019-01" db="EMBL/GenBank/DDBJ databases">
        <authorList>
            <person name="Li Y."/>
        </authorList>
    </citation>
    <scope>NUCLEOTIDE SEQUENCE [LARGE SCALE GENOMIC DNA]</scope>
    <source>
        <strain evidence="1">CGMCC 1.12963</strain>
    </source>
</reference>
<dbReference type="Proteomes" id="UP000288071">
    <property type="component" value="Unassembled WGS sequence"/>
</dbReference>
<dbReference type="SUPFAM" id="SSF159270">
    <property type="entry name" value="YmcC-like"/>
    <property type="match status" value="1"/>
</dbReference>
<dbReference type="AlphaFoldDB" id="A0A443LEZ3"/>
<dbReference type="InterPro" id="IPR021308">
    <property type="entry name" value="GfcB"/>
</dbReference>
<reference evidence="1" key="1">
    <citation type="submission" date="2019-01" db="EMBL/GenBank/DDBJ databases">
        <title>Sinorhodobacter populi sp. nov. isolated from the symptomatic bark tissue of Populus euramericana canker.</title>
        <authorList>
            <person name="Xu G."/>
        </authorList>
    </citation>
    <scope>NUCLEOTIDE SEQUENCE [LARGE SCALE GENOMIC DNA]</scope>
    <source>
        <strain evidence="1">CGMCC 1.12963</strain>
    </source>
</reference>
<dbReference type="Pfam" id="PF11102">
    <property type="entry name" value="YjbF"/>
    <property type="match status" value="1"/>
</dbReference>
<comment type="caution">
    <text evidence="1">The sequence shown here is derived from an EMBL/GenBank/DDBJ whole genome shotgun (WGS) entry which is preliminary data.</text>
</comment>
<organism evidence="1 2">
    <name type="scientific">Paenirhodobacter huangdaonensis</name>
    <dbReference type="NCBI Taxonomy" id="2501515"/>
    <lineage>
        <taxon>Bacteria</taxon>
        <taxon>Pseudomonadati</taxon>
        <taxon>Pseudomonadota</taxon>
        <taxon>Alphaproteobacteria</taxon>
        <taxon>Rhodobacterales</taxon>
        <taxon>Rhodobacter group</taxon>
        <taxon>Paenirhodobacter</taxon>
    </lineage>
</organism>
<proteinExistence type="predicted"/>
<evidence type="ECO:0000313" key="2">
    <source>
        <dbReference type="Proteomes" id="UP000288071"/>
    </source>
</evidence>
<dbReference type="EMBL" id="SAVA01000018">
    <property type="protein sequence ID" value="RWR47723.1"/>
    <property type="molecule type" value="Genomic_DNA"/>
</dbReference>
<dbReference type="InterPro" id="IPR023373">
    <property type="entry name" value="YmcC_sf"/>
</dbReference>
<sequence>MRPIFLALTAVLLAGCSSDPQLNARYRNLLPAGRSAERPAVPEFLAARQASAPSLAGAVESRPETIGIFLRQRRANAAGVSTWISADGAQLLLQDGILVGTRGFGADVMASDVSESAALIHSLRSGTTTRVMTLLDGDDHAVSRALRCIIAPYGTDTVPLQDRAVATRTMTETCRNGDIQFSNYYWVVPGSGEILQSSQWAGELTQKISLRVYAR</sequence>
<keyword evidence="2" id="KW-1185">Reference proteome</keyword>
<dbReference type="Gene3D" id="2.40.360.10">
    <property type="entry name" value="YmcC-like"/>
    <property type="match status" value="1"/>
</dbReference>
<accession>A0A443LEZ3</accession>
<dbReference type="PROSITE" id="PS51257">
    <property type="entry name" value="PROKAR_LIPOPROTEIN"/>
    <property type="match status" value="1"/>
</dbReference>
<dbReference type="RefSeq" id="WP_128157927.1">
    <property type="nucleotide sequence ID" value="NZ_JBHSOM010000023.1"/>
</dbReference>
<name>A0A443LEZ3_9RHOB</name>
<protein>
    <recommendedName>
        <fullName evidence="3">YjbF family lipoprotein</fullName>
    </recommendedName>
</protein>
<evidence type="ECO:0008006" key="3">
    <source>
        <dbReference type="Google" id="ProtNLM"/>
    </source>
</evidence>
<evidence type="ECO:0000313" key="1">
    <source>
        <dbReference type="EMBL" id="RWR47723.1"/>
    </source>
</evidence>
<gene>
    <name evidence="1" type="ORF">EOW66_19230</name>
</gene>